<feature type="non-terminal residue" evidence="1">
    <location>
        <position position="65"/>
    </location>
</feature>
<protein>
    <submittedName>
        <fullName evidence="1">Uncharacterized protein</fullName>
    </submittedName>
</protein>
<dbReference type="InterPro" id="IPR036179">
    <property type="entry name" value="Ig-like_dom_sf"/>
</dbReference>
<dbReference type="SUPFAM" id="SSF48726">
    <property type="entry name" value="Immunoglobulin"/>
    <property type="match status" value="1"/>
</dbReference>
<reference evidence="1 2" key="1">
    <citation type="submission" date="2023-11" db="EMBL/GenBank/DDBJ databases">
        <title>Halocaridina rubra genome assembly.</title>
        <authorList>
            <person name="Smith C."/>
        </authorList>
    </citation>
    <scope>NUCLEOTIDE SEQUENCE [LARGE SCALE GENOMIC DNA]</scope>
    <source>
        <strain evidence="1">EP-1</strain>
        <tissue evidence="1">Whole</tissue>
    </source>
</reference>
<keyword evidence="2" id="KW-1185">Reference proteome</keyword>
<comment type="caution">
    <text evidence="1">The sequence shown here is derived from an EMBL/GenBank/DDBJ whole genome shotgun (WGS) entry which is preliminary data.</text>
</comment>
<accession>A0AAN8XQL9</accession>
<dbReference type="EMBL" id="JAXCGZ010002463">
    <property type="protein sequence ID" value="KAK7083863.1"/>
    <property type="molecule type" value="Genomic_DNA"/>
</dbReference>
<sequence length="65" mass="7213">SEVDNVLITFRRSDDRPLPQGYRVQDGVLYLTNVDESAAGEYACVGTDRISGTILFTIYSTIQVL</sequence>
<dbReference type="InterPro" id="IPR013783">
    <property type="entry name" value="Ig-like_fold"/>
</dbReference>
<organism evidence="1 2">
    <name type="scientific">Halocaridina rubra</name>
    <name type="common">Hawaiian red shrimp</name>
    <dbReference type="NCBI Taxonomy" id="373956"/>
    <lineage>
        <taxon>Eukaryota</taxon>
        <taxon>Metazoa</taxon>
        <taxon>Ecdysozoa</taxon>
        <taxon>Arthropoda</taxon>
        <taxon>Crustacea</taxon>
        <taxon>Multicrustacea</taxon>
        <taxon>Malacostraca</taxon>
        <taxon>Eumalacostraca</taxon>
        <taxon>Eucarida</taxon>
        <taxon>Decapoda</taxon>
        <taxon>Pleocyemata</taxon>
        <taxon>Caridea</taxon>
        <taxon>Atyoidea</taxon>
        <taxon>Atyidae</taxon>
        <taxon>Halocaridina</taxon>
    </lineage>
</organism>
<gene>
    <name evidence="1" type="ORF">SK128_027497</name>
</gene>
<dbReference type="Gene3D" id="2.60.40.10">
    <property type="entry name" value="Immunoglobulins"/>
    <property type="match status" value="1"/>
</dbReference>
<proteinExistence type="predicted"/>
<evidence type="ECO:0000313" key="1">
    <source>
        <dbReference type="EMBL" id="KAK7083863.1"/>
    </source>
</evidence>
<evidence type="ECO:0000313" key="2">
    <source>
        <dbReference type="Proteomes" id="UP001381693"/>
    </source>
</evidence>
<feature type="non-terminal residue" evidence="1">
    <location>
        <position position="1"/>
    </location>
</feature>
<name>A0AAN8XQL9_HALRR</name>
<dbReference type="Proteomes" id="UP001381693">
    <property type="component" value="Unassembled WGS sequence"/>
</dbReference>
<dbReference type="AlphaFoldDB" id="A0AAN8XQL9"/>